<organism evidence="2 3">
    <name type="scientific">Sediminicola luteus</name>
    <dbReference type="NCBI Taxonomy" id="319238"/>
    <lineage>
        <taxon>Bacteria</taxon>
        <taxon>Pseudomonadati</taxon>
        <taxon>Bacteroidota</taxon>
        <taxon>Flavobacteriia</taxon>
        <taxon>Flavobacteriales</taxon>
        <taxon>Flavobacteriaceae</taxon>
        <taxon>Sediminicola</taxon>
    </lineage>
</organism>
<dbReference type="AlphaFoldDB" id="A0A2A4G8G6"/>
<evidence type="ECO:0008006" key="4">
    <source>
        <dbReference type="Google" id="ProtNLM"/>
    </source>
</evidence>
<gene>
    <name evidence="2" type="ORF">B7P33_08260</name>
</gene>
<evidence type="ECO:0000256" key="1">
    <source>
        <dbReference type="SAM" id="SignalP"/>
    </source>
</evidence>
<proteinExistence type="predicted"/>
<evidence type="ECO:0000313" key="3">
    <source>
        <dbReference type="Proteomes" id="UP000219559"/>
    </source>
</evidence>
<feature type="signal peptide" evidence="1">
    <location>
        <begin position="1"/>
        <end position="18"/>
    </location>
</feature>
<protein>
    <recommendedName>
        <fullName evidence="4">Periplasmic heavy metal sensor</fullName>
    </recommendedName>
</protein>
<reference evidence="2 3" key="1">
    <citation type="submission" date="2017-04" db="EMBL/GenBank/DDBJ databases">
        <title>A new member of the family Flavobacteriaceae isolated from ascidians.</title>
        <authorList>
            <person name="Chen L."/>
        </authorList>
    </citation>
    <scope>NUCLEOTIDE SEQUENCE [LARGE SCALE GENOMIC DNA]</scope>
    <source>
        <strain evidence="2 3">HQA918</strain>
    </source>
</reference>
<evidence type="ECO:0000313" key="2">
    <source>
        <dbReference type="EMBL" id="PCE64286.1"/>
    </source>
</evidence>
<name>A0A2A4G8G6_9FLAO</name>
<dbReference type="RefSeq" id="WP_097440410.1">
    <property type="nucleotide sequence ID" value="NZ_KZ300476.1"/>
</dbReference>
<keyword evidence="3" id="KW-1185">Reference proteome</keyword>
<comment type="caution">
    <text evidence="2">The sequence shown here is derived from an EMBL/GenBank/DDBJ whole genome shotgun (WGS) entry which is preliminary data.</text>
</comment>
<feature type="chain" id="PRO_5013263438" description="Periplasmic heavy metal sensor" evidence="1">
    <location>
        <begin position="19"/>
        <end position="139"/>
    </location>
</feature>
<dbReference type="OrthoDB" id="1445945at2"/>
<dbReference type="EMBL" id="NBWU01000003">
    <property type="protein sequence ID" value="PCE64286.1"/>
    <property type="molecule type" value="Genomic_DNA"/>
</dbReference>
<sequence length="139" mass="15908">MRTLVSVAFLFISFGLTAQDCTLGIATAPLKTLEGVFQLNHGQVVQLKTLKEVVNTQLRREQQKVDNLLASHPQETPEQLTELGKKHELLVEGMETITAEYDIKFLQILNERQYERYMKLCVEVGRIPLRLPEPEETDN</sequence>
<dbReference type="Proteomes" id="UP000219559">
    <property type="component" value="Unassembled WGS sequence"/>
</dbReference>
<keyword evidence="1" id="KW-0732">Signal</keyword>
<accession>A0A2A4G8G6</accession>